<keyword evidence="5" id="KW-0539">Nucleus</keyword>
<dbReference type="STRING" id="1071381.G8BRC6"/>
<gene>
    <name evidence="7" type="primary">TPHA0C01460</name>
    <name evidence="7" type="ordered locus">TPHA_0C01460</name>
</gene>
<evidence type="ECO:0000313" key="8">
    <source>
        <dbReference type="Proteomes" id="UP000005666"/>
    </source>
</evidence>
<dbReference type="AlphaFoldDB" id="G8BRC6"/>
<dbReference type="GO" id="GO:0045721">
    <property type="term" value="P:negative regulation of gluconeogenesis"/>
    <property type="evidence" value="ECO:0007669"/>
    <property type="project" value="EnsemblFungi"/>
</dbReference>
<reference evidence="7 8" key="1">
    <citation type="journal article" date="2011" name="Proc. Natl. Acad. Sci. U.S.A.">
        <title>Evolutionary erosion of yeast sex chromosomes by mating-type switching accidents.</title>
        <authorList>
            <person name="Gordon J.L."/>
            <person name="Armisen D."/>
            <person name="Proux-Wera E."/>
            <person name="Oheigeartaigh S.S."/>
            <person name="Byrne K.P."/>
            <person name="Wolfe K.H."/>
        </authorList>
    </citation>
    <scope>NUCLEOTIDE SEQUENCE [LARGE SCALE GENOMIC DNA]</scope>
    <source>
        <strain evidence="8">ATCC 24235 / CBS 4417 / NBRC 1672 / NRRL Y-8282 / UCD 70-5</strain>
    </source>
</reference>
<feature type="compositionally biased region" description="Acidic residues" evidence="6">
    <location>
        <begin position="876"/>
        <end position="888"/>
    </location>
</feature>
<keyword evidence="3" id="KW-0963">Cytoplasm</keyword>
<proteinExistence type="predicted"/>
<keyword evidence="8" id="KW-1185">Reference proteome</keyword>
<evidence type="ECO:0000256" key="2">
    <source>
        <dbReference type="ARBA" id="ARBA00004496"/>
    </source>
</evidence>
<dbReference type="Gene3D" id="1.25.10.10">
    <property type="entry name" value="Leucine-rich Repeat Variant"/>
    <property type="match status" value="1"/>
</dbReference>
<accession>G8BRC6</accession>
<protein>
    <submittedName>
        <fullName evidence="7">Uncharacterized protein</fullName>
    </submittedName>
</protein>
<dbReference type="OrthoDB" id="5559898at2759"/>
<evidence type="ECO:0000256" key="6">
    <source>
        <dbReference type="SAM" id="MobiDB-lite"/>
    </source>
</evidence>
<dbReference type="KEGG" id="tpf:TPHA_0C01460"/>
<dbReference type="GO" id="GO:0005634">
    <property type="term" value="C:nucleus"/>
    <property type="evidence" value="ECO:0007669"/>
    <property type="project" value="UniProtKB-SubCell"/>
</dbReference>
<name>G8BRC6_TETPH</name>
<dbReference type="GO" id="GO:0034657">
    <property type="term" value="C:GID complex"/>
    <property type="evidence" value="ECO:0007669"/>
    <property type="project" value="EnsemblFungi"/>
</dbReference>
<dbReference type="GO" id="GO:0007039">
    <property type="term" value="P:protein catabolic process in the vacuole"/>
    <property type="evidence" value="ECO:0007669"/>
    <property type="project" value="EnsemblFungi"/>
</dbReference>
<evidence type="ECO:0000256" key="5">
    <source>
        <dbReference type="ARBA" id="ARBA00023242"/>
    </source>
</evidence>
<feature type="region of interest" description="Disordered" evidence="6">
    <location>
        <begin position="833"/>
        <end position="911"/>
    </location>
</feature>
<dbReference type="GO" id="GO:0043161">
    <property type="term" value="P:proteasome-mediated ubiquitin-dependent protein catabolic process"/>
    <property type="evidence" value="ECO:0007669"/>
    <property type="project" value="EnsemblFungi"/>
</dbReference>
<keyword evidence="4" id="KW-0677">Repeat</keyword>
<evidence type="ECO:0000256" key="4">
    <source>
        <dbReference type="ARBA" id="ARBA00022737"/>
    </source>
</evidence>
<dbReference type="PANTHER" id="PTHR15651:SF7">
    <property type="entry name" value="ARMADILLO REPEAT-CONTAINING PROTEIN 8"/>
    <property type="match status" value="1"/>
</dbReference>
<sequence>MMSADYSVLVELRNKIVGDDLFKRDVILNEALTKEILDIRIEDGLVEESSLKLDIIYSILFINKNVRASVLQGYKIFTTTYIENIRVNIFMNRNTLDNIDQVLFYKLFKIYTVLLNDHYLDIHNLYKLNMILQDELEKYVDKCYIGNNPKEIDFCILKEILSIFEAFFRGIDPREEGVTDHFDRYRLQSSLVKSLVSLFDKYSSKINLKYSLIRESIGQKNRKVEFLFDESVLKYNINQNINTFNFTADFMRISDTLDRELLILGLKLYSGLFDDNIDHSIKPLGLFRSVDFTIFIRTLLSNNDIELKCASLNYLLRPFILSSEYRKDFNNIKLLLPHIFATLDFNYLPCWCDPLELLYSLITKYNSNSMNNPIITYLGELHLFEGILQTFENCLKLERQTESSYKTLISILKIMASVSLNNSSYRTLIMKIDNLLLYVESALDTHYELTTEFINNKGDIQKMVDHISSSSQIGNHKTSLPRIKDIEFSLACLELLKSISRSTITVRTNLKRNELAILLLKLVQNSHILIKSCSFVGRNMLIDELNIMIATLGIIANLVVEFCSLQTCIMKNGILDIVNKILTNPTFTENNAWLEVNGSQLPINLRENIKENSLWILKNLIYNAKNQAKLRLLNIISTETILNYVNDPSMAVQQQCFELIKNLTCNSRKIINILLNHFKEDEIQTENGSVNSEGSIYFFEFLSYKLRQLNVKDQHQSKIFESILYIIVNISAVHENKKELIINEDDLLQIICEILRETEDDKEKYNNNSGFKLASLWILNNLLWNSSISQYTAYILQDDHNLEKSNTEINEGVTSVANDSVSQISMVSRDLYNEREGHSESETNSASRNNSSPSSLSNTNHETSYSERYESRFDGTNEEDREIDEDIEMSTSRNSTNEGSRRTLKTPDESEMVDDHNDEFVRTGDSSDFPSNQLKQDMLTKRCKKLISLGLYSLVKQNIFDKSISVKEKSKSLLYHMDFLLMENS</sequence>
<dbReference type="Proteomes" id="UP000005666">
    <property type="component" value="Chromosome 3"/>
</dbReference>
<dbReference type="PANTHER" id="PTHR15651">
    <property type="entry name" value="ARMADILLO REPEAT-CONTAINING PROTEIN 8"/>
    <property type="match status" value="1"/>
</dbReference>
<evidence type="ECO:0000313" key="7">
    <source>
        <dbReference type="EMBL" id="CCE62302.1"/>
    </source>
</evidence>
<dbReference type="GO" id="GO:0005773">
    <property type="term" value="C:vacuole"/>
    <property type="evidence" value="ECO:0007669"/>
    <property type="project" value="GOC"/>
</dbReference>
<feature type="compositionally biased region" description="Polar residues" evidence="6">
    <location>
        <begin position="889"/>
        <end position="898"/>
    </location>
</feature>
<dbReference type="HOGENOM" id="CLU_316687_0_0_1"/>
<dbReference type="SUPFAM" id="SSF48371">
    <property type="entry name" value="ARM repeat"/>
    <property type="match status" value="1"/>
</dbReference>
<organism evidence="7 8">
    <name type="scientific">Tetrapisispora phaffii (strain ATCC 24235 / CBS 4417 / NBRC 1672 / NRRL Y-8282 / UCD 70-5)</name>
    <name type="common">Yeast</name>
    <name type="synonym">Fabospora phaffii</name>
    <dbReference type="NCBI Taxonomy" id="1071381"/>
    <lineage>
        <taxon>Eukaryota</taxon>
        <taxon>Fungi</taxon>
        <taxon>Dikarya</taxon>
        <taxon>Ascomycota</taxon>
        <taxon>Saccharomycotina</taxon>
        <taxon>Saccharomycetes</taxon>
        <taxon>Saccharomycetales</taxon>
        <taxon>Saccharomycetaceae</taxon>
        <taxon>Tetrapisispora</taxon>
    </lineage>
</organism>
<dbReference type="GeneID" id="11535302"/>
<dbReference type="InterPro" id="IPR011989">
    <property type="entry name" value="ARM-like"/>
</dbReference>
<dbReference type="EMBL" id="HE612858">
    <property type="protein sequence ID" value="CCE62302.1"/>
    <property type="molecule type" value="Genomic_DNA"/>
</dbReference>
<evidence type="ECO:0000256" key="3">
    <source>
        <dbReference type="ARBA" id="ARBA00022490"/>
    </source>
</evidence>
<feature type="compositionally biased region" description="Basic and acidic residues" evidence="6">
    <location>
        <begin position="864"/>
        <end position="875"/>
    </location>
</feature>
<dbReference type="InterPro" id="IPR016024">
    <property type="entry name" value="ARM-type_fold"/>
</dbReference>
<dbReference type="eggNOG" id="KOG1293">
    <property type="taxonomic scope" value="Eukaryota"/>
</dbReference>
<evidence type="ECO:0000256" key="1">
    <source>
        <dbReference type="ARBA" id="ARBA00004123"/>
    </source>
</evidence>
<feature type="compositionally biased region" description="Basic and acidic residues" evidence="6">
    <location>
        <begin position="899"/>
        <end position="911"/>
    </location>
</feature>
<comment type="subcellular location">
    <subcellularLocation>
        <location evidence="2">Cytoplasm</location>
    </subcellularLocation>
    <subcellularLocation>
        <location evidence="1">Nucleus</location>
    </subcellularLocation>
</comment>
<dbReference type="RefSeq" id="XP_003684736.1">
    <property type="nucleotide sequence ID" value="XM_003684688.1"/>
</dbReference>
<feature type="compositionally biased region" description="Low complexity" evidence="6">
    <location>
        <begin position="844"/>
        <end position="860"/>
    </location>
</feature>
<dbReference type="OMA" id="LRHLMYN"/>
<dbReference type="InterPro" id="IPR038739">
    <property type="entry name" value="ARMC8/Vid28"/>
</dbReference>